<dbReference type="Proteomes" id="UP000789920">
    <property type="component" value="Unassembled WGS sequence"/>
</dbReference>
<proteinExistence type="predicted"/>
<protein>
    <submittedName>
        <fullName evidence="1">29419_t:CDS:1</fullName>
    </submittedName>
</protein>
<sequence length="91" mass="10576">MESLRQDALRLSVEPNGKMLLSFLGEIYMTKAQPYLGEIYLKVPSIKYSSLFNNFMFMMGMVSGFFVVKTRNKMNQDEKYLLSLVNTVIKF</sequence>
<keyword evidence="2" id="KW-1185">Reference proteome</keyword>
<name>A0ACA9N1Z8_9GLOM</name>
<evidence type="ECO:0000313" key="2">
    <source>
        <dbReference type="Proteomes" id="UP000789920"/>
    </source>
</evidence>
<evidence type="ECO:0000313" key="1">
    <source>
        <dbReference type="EMBL" id="CAG8629433.1"/>
    </source>
</evidence>
<accession>A0ACA9N1Z8</accession>
<dbReference type="EMBL" id="CAJVQC010011636">
    <property type="protein sequence ID" value="CAG8629433.1"/>
    <property type="molecule type" value="Genomic_DNA"/>
</dbReference>
<organism evidence="1 2">
    <name type="scientific">Racocetra persica</name>
    <dbReference type="NCBI Taxonomy" id="160502"/>
    <lineage>
        <taxon>Eukaryota</taxon>
        <taxon>Fungi</taxon>
        <taxon>Fungi incertae sedis</taxon>
        <taxon>Mucoromycota</taxon>
        <taxon>Glomeromycotina</taxon>
        <taxon>Glomeromycetes</taxon>
        <taxon>Diversisporales</taxon>
        <taxon>Gigasporaceae</taxon>
        <taxon>Racocetra</taxon>
    </lineage>
</organism>
<reference evidence="1" key="1">
    <citation type="submission" date="2021-06" db="EMBL/GenBank/DDBJ databases">
        <authorList>
            <person name="Kallberg Y."/>
            <person name="Tangrot J."/>
            <person name="Rosling A."/>
        </authorList>
    </citation>
    <scope>NUCLEOTIDE SEQUENCE</scope>
    <source>
        <strain evidence="1">MA461A</strain>
    </source>
</reference>
<comment type="caution">
    <text evidence="1">The sequence shown here is derived from an EMBL/GenBank/DDBJ whole genome shotgun (WGS) entry which is preliminary data.</text>
</comment>
<gene>
    <name evidence="1" type="ORF">RPERSI_LOCUS7041</name>
</gene>